<proteinExistence type="predicted"/>
<accession>A0ABS7ZA37</accession>
<evidence type="ECO:0000313" key="3">
    <source>
        <dbReference type="Proteomes" id="UP001165302"/>
    </source>
</evidence>
<comment type="caution">
    <text evidence="2">The sequence shown here is derived from an EMBL/GenBank/DDBJ whole genome shotgun (WGS) entry which is preliminary data.</text>
</comment>
<protein>
    <submittedName>
        <fullName evidence="2">DUF4374 domain-containing protein</fullName>
    </submittedName>
</protein>
<evidence type="ECO:0000256" key="1">
    <source>
        <dbReference type="SAM" id="SignalP"/>
    </source>
</evidence>
<sequence length="407" mass="44093">MKIKNLLFTVLSLSTLLACSKDDDTAVTEKGNFIVAVTPVAATGVADYLLTTSSLDTGKVTTAGQGVEQDGTYRYYVTHNNKFFSMLYGQGNPGAITVYNIIEGSLNKLANSVTETVQAFAPVNDDILMMKISRNNTNPVTSWYQFNTNSLTIGSQGAINTAELSNNGELAFFSWIKQVGNKVYAPYFSIKACCSAAFGTDYPDQAWIAVYSYPNMTLEKVIKDDRTSFVGRYFTDGLELLENGDIYAFSSSIATELGTNATMNSTKPSAVTRIKSGTTEFDKSFYINFEELSGGLNITNWLYVGNNKFITFSNTKEAKGAYNVGNIIGVLDVSAKSWKAVNGLPITTEIKGFTSNNYSDKGGRYGYIGINLNSGLGYVYKIDAISAAATKGLKIEGGTLTAIEHLD</sequence>
<keyword evidence="1" id="KW-0732">Signal</keyword>
<gene>
    <name evidence="2" type="ORF">IPZ78_14020</name>
</gene>
<name>A0ABS7ZA37_9SPHI</name>
<dbReference type="RefSeq" id="WP_225554626.1">
    <property type="nucleotide sequence ID" value="NZ_JADEYP010000030.1"/>
</dbReference>
<keyword evidence="3" id="KW-1185">Reference proteome</keyword>
<dbReference type="PROSITE" id="PS51257">
    <property type="entry name" value="PROKAR_LIPOPROTEIN"/>
    <property type="match status" value="1"/>
</dbReference>
<feature type="signal peptide" evidence="1">
    <location>
        <begin position="1"/>
        <end position="20"/>
    </location>
</feature>
<dbReference type="InterPro" id="IPR025401">
    <property type="entry name" value="DUF4374"/>
</dbReference>
<dbReference type="EMBL" id="JADEYP010000030">
    <property type="protein sequence ID" value="MCA5006266.1"/>
    <property type="molecule type" value="Genomic_DNA"/>
</dbReference>
<feature type="chain" id="PRO_5047449192" evidence="1">
    <location>
        <begin position="21"/>
        <end position="407"/>
    </location>
</feature>
<reference evidence="2" key="1">
    <citation type="submission" date="2020-10" db="EMBL/GenBank/DDBJ databases">
        <authorList>
            <person name="Lu T."/>
            <person name="Wang Q."/>
            <person name="Han X."/>
        </authorList>
    </citation>
    <scope>NUCLEOTIDE SEQUENCE</scope>
    <source>
        <strain evidence="2">WQ 366</strain>
    </source>
</reference>
<dbReference type="Proteomes" id="UP001165302">
    <property type="component" value="Unassembled WGS sequence"/>
</dbReference>
<dbReference type="Pfam" id="PF14298">
    <property type="entry name" value="DUF4374"/>
    <property type="match status" value="1"/>
</dbReference>
<evidence type="ECO:0000313" key="2">
    <source>
        <dbReference type="EMBL" id="MCA5006266.1"/>
    </source>
</evidence>
<organism evidence="2 3">
    <name type="scientific">Sphingobacterium bovistauri</name>
    <dbReference type="NCBI Taxonomy" id="2781959"/>
    <lineage>
        <taxon>Bacteria</taxon>
        <taxon>Pseudomonadati</taxon>
        <taxon>Bacteroidota</taxon>
        <taxon>Sphingobacteriia</taxon>
        <taxon>Sphingobacteriales</taxon>
        <taxon>Sphingobacteriaceae</taxon>
        <taxon>Sphingobacterium</taxon>
    </lineage>
</organism>